<name>A0A1K0HJJ9_9BASI</name>
<keyword evidence="1" id="KW-0732">Signal</keyword>
<sequence length="99" mass="10571">MSKLSFSTHPSILNLLPMLANSASTVCNDASNPTIMVSTNIGDASSVPTNTTITPTMDLSLEPDQGAFVAIKTGHLVWTHTRTNKPVAPYEDLPFPKSD</sequence>
<accession>A0A1K0HJJ9</accession>
<feature type="signal peptide" evidence="1">
    <location>
        <begin position="1"/>
        <end position="22"/>
    </location>
</feature>
<proteinExistence type="predicted"/>
<reference evidence="2" key="1">
    <citation type="submission" date="2016-04" db="EMBL/GenBank/DDBJ databases">
        <authorList>
            <person name="Evans L.H."/>
            <person name="Alamgir A."/>
            <person name="Owens N."/>
            <person name="Weber N.D."/>
            <person name="Virtaneva K."/>
            <person name="Barbian K."/>
            <person name="Babar A."/>
            <person name="Rosenke K."/>
        </authorList>
    </citation>
    <scope>NUCLEOTIDE SEQUENCE</scope>
    <source>
        <strain evidence="2">UB2112</strain>
    </source>
</reference>
<evidence type="ECO:0000256" key="1">
    <source>
        <dbReference type="SAM" id="SignalP"/>
    </source>
</evidence>
<dbReference type="Proteomes" id="UP000179920">
    <property type="component" value="Chromosome XVI"/>
</dbReference>
<protein>
    <submittedName>
        <fullName evidence="2">Uncharacterized protein</fullName>
    </submittedName>
</protein>
<dbReference type="AlphaFoldDB" id="A0A1K0HJJ9"/>
<feature type="chain" id="PRO_5009664788" evidence="1">
    <location>
        <begin position="23"/>
        <end position="99"/>
    </location>
</feature>
<organism evidence="2">
    <name type="scientific">Ustilago bromivora</name>
    <dbReference type="NCBI Taxonomy" id="307758"/>
    <lineage>
        <taxon>Eukaryota</taxon>
        <taxon>Fungi</taxon>
        <taxon>Dikarya</taxon>
        <taxon>Basidiomycota</taxon>
        <taxon>Ustilaginomycotina</taxon>
        <taxon>Ustilaginomycetes</taxon>
        <taxon>Ustilaginales</taxon>
        <taxon>Ustilaginaceae</taxon>
        <taxon>Ustilago</taxon>
    </lineage>
</organism>
<dbReference type="EMBL" id="LT558132">
    <property type="protein sequence ID" value="SAM85197.1"/>
    <property type="molecule type" value="Genomic_DNA"/>
</dbReference>
<gene>
    <name evidence="2" type="ORF">UBRO_20881</name>
</gene>
<evidence type="ECO:0000313" key="2">
    <source>
        <dbReference type="EMBL" id="SAM85197.1"/>
    </source>
</evidence>